<evidence type="ECO:0000256" key="1">
    <source>
        <dbReference type="SAM" id="MobiDB-lite"/>
    </source>
</evidence>
<organism evidence="2 3">
    <name type="scientific">Acinetobacter terrae</name>
    <dbReference type="NCBI Taxonomy" id="2731247"/>
    <lineage>
        <taxon>Bacteria</taxon>
        <taxon>Pseudomonadati</taxon>
        <taxon>Pseudomonadota</taxon>
        <taxon>Gammaproteobacteria</taxon>
        <taxon>Moraxellales</taxon>
        <taxon>Moraxellaceae</taxon>
        <taxon>Acinetobacter</taxon>
        <taxon>Acinetobacter Taxon 24</taxon>
    </lineage>
</organism>
<proteinExistence type="predicted"/>
<dbReference type="Proteomes" id="UP000291380">
    <property type="component" value="Unassembled WGS sequence"/>
</dbReference>
<feature type="region of interest" description="Disordered" evidence="1">
    <location>
        <begin position="20"/>
        <end position="60"/>
    </location>
</feature>
<evidence type="ECO:0000313" key="3">
    <source>
        <dbReference type="Proteomes" id="UP000291380"/>
    </source>
</evidence>
<reference evidence="2 3" key="1">
    <citation type="submission" date="2019-02" db="EMBL/GenBank/DDBJ databases">
        <title>High diversity of culturable Acinetobacter species in natural soil and water ecosystems.</title>
        <authorList>
            <person name="Radolfova-Krizova L."/>
            <person name="Nemec A."/>
        </authorList>
    </citation>
    <scope>NUCLEOTIDE SEQUENCE [LARGE SCALE GENOMIC DNA]</scope>
    <source>
        <strain evidence="2 3">ANC 4281</strain>
    </source>
</reference>
<dbReference type="EMBL" id="SJOA01000027">
    <property type="protein sequence ID" value="TCB55368.1"/>
    <property type="molecule type" value="Genomic_DNA"/>
</dbReference>
<sequence>MLNIIILVVSVVTLALMTSDPRASEQKSIQSAWQQNTPPSEIQDLSSKPKSKPQNDPEQT</sequence>
<feature type="compositionally biased region" description="Polar residues" evidence="1">
    <location>
        <begin position="26"/>
        <end position="60"/>
    </location>
</feature>
<dbReference type="RefSeq" id="WP_131272045.1">
    <property type="nucleotide sequence ID" value="NZ_SJOA01000027.1"/>
</dbReference>
<dbReference type="AlphaFoldDB" id="A0A4R0EGB5"/>
<protein>
    <submittedName>
        <fullName evidence="2">Uncharacterized protein</fullName>
    </submittedName>
</protein>
<dbReference type="OrthoDB" id="6711104at2"/>
<accession>A0A4R0EGB5</accession>
<evidence type="ECO:0000313" key="2">
    <source>
        <dbReference type="EMBL" id="TCB55368.1"/>
    </source>
</evidence>
<comment type="caution">
    <text evidence="2">The sequence shown here is derived from an EMBL/GenBank/DDBJ whole genome shotgun (WGS) entry which is preliminary data.</text>
</comment>
<name>A0A4R0EGB5_9GAMM</name>
<gene>
    <name evidence="2" type="ORF">E0H85_15080</name>
</gene>